<comment type="similarity">
    <text evidence="1">Belongs to the CWC15 family.</text>
</comment>
<keyword evidence="5" id="KW-0508">mRNA splicing</keyword>
<gene>
    <name evidence="10" type="ORF">LTLLF_186935</name>
</gene>
<dbReference type="AlphaFoldDB" id="A0A8J6G202"/>
<dbReference type="Proteomes" id="UP000710432">
    <property type="component" value="Unassembled WGS sequence"/>
</dbReference>
<evidence type="ECO:0000256" key="3">
    <source>
        <dbReference type="ARBA" id="ARBA00022664"/>
    </source>
</evidence>
<dbReference type="GO" id="GO:0045292">
    <property type="term" value="P:mRNA cis splicing, via spliceosome"/>
    <property type="evidence" value="ECO:0007669"/>
    <property type="project" value="TreeGrafter"/>
</dbReference>
<dbReference type="PANTHER" id="PTHR12718:SF2">
    <property type="entry name" value="SPLICEOSOME-ASSOCIATED PROTEIN CWC15 HOMOLOG"/>
    <property type="match status" value="1"/>
</dbReference>
<evidence type="ECO:0000313" key="11">
    <source>
        <dbReference type="Proteomes" id="UP000710432"/>
    </source>
</evidence>
<keyword evidence="3" id="KW-0507">mRNA processing</keyword>
<name>A0A8J6G202_MICOH</name>
<dbReference type="Pfam" id="PF04889">
    <property type="entry name" value="Cwf_Cwc_15"/>
    <property type="match status" value="1"/>
</dbReference>
<sequence>MLCKKKRRADYGRQECRTLDEKKNSCHLNWDVIAGWSHLSEEDPSWTLRKGPIGEVTVTKQEEHTTSSSVSKKPRLDQIPAANLDADDPLTDEDDEDFEEESDDDDTAALLAELEKIKKERAEEQARKEQEQKAEEERIRMENILSGNPLLNLTGPSQPQANFKVKRRWDDDVVFKNCAKGIDDQKKDKRFVNDTLRSEFHKKFMEKYIK</sequence>
<evidence type="ECO:0000313" key="10">
    <source>
        <dbReference type="EMBL" id="KAH0503639.1"/>
    </source>
</evidence>
<accession>A0A8J6G202</accession>
<proteinExistence type="inferred from homology"/>
<evidence type="ECO:0000256" key="6">
    <source>
        <dbReference type="ARBA" id="ARBA00046238"/>
    </source>
</evidence>
<evidence type="ECO:0000256" key="2">
    <source>
        <dbReference type="ARBA" id="ARBA00019756"/>
    </source>
</evidence>
<reference evidence="10" key="1">
    <citation type="submission" date="2020-03" db="EMBL/GenBank/DDBJ databases">
        <title>Studies in the Genomics of Life Span.</title>
        <authorList>
            <person name="Glass D."/>
        </authorList>
    </citation>
    <scope>NUCLEOTIDE SEQUENCE</scope>
    <source>
        <strain evidence="10">LTLLF</strain>
        <tissue evidence="10">Muscle</tissue>
    </source>
</reference>
<comment type="function">
    <text evidence="6">Involved in pre-mRNA splicing as component of the spliceosome. Component of the PRP19-CDC5L complex that forms an integral part of the spliceosome and is required for activating pre-mRNA splicing. As a component of the minor spliceosome, involved in the splicing of U12-type introns in pre-mRNAs.</text>
</comment>
<feature type="region of interest" description="Disordered" evidence="9">
    <location>
        <begin position="57"/>
        <end position="107"/>
    </location>
</feature>
<evidence type="ECO:0000256" key="4">
    <source>
        <dbReference type="ARBA" id="ARBA00022728"/>
    </source>
</evidence>
<comment type="subunit">
    <text evidence="7">Identified in the spliceosome C complex. Component of the PRP19-CDC5L splicing complex composed of a core complex comprising a homotetramer of PRPF19, CDC5L, PLRG1 and BCAS2, and at least three less stably associated proteins CTNNBL1, CWC15 and HSPA8. Interacts directly with CTNNBL1 in the complex. Component of the minor spliceosome, which splices U12-type introns.</text>
</comment>
<comment type="caution">
    <text evidence="10">The sequence shown here is derived from an EMBL/GenBank/DDBJ whole genome shotgun (WGS) entry which is preliminary data.</text>
</comment>
<dbReference type="EMBL" id="JAATJU010025460">
    <property type="protein sequence ID" value="KAH0503639.1"/>
    <property type="molecule type" value="Genomic_DNA"/>
</dbReference>
<protein>
    <recommendedName>
        <fullName evidence="2">Spliceosome-associated protein CWC15 homolog</fullName>
    </recommendedName>
</protein>
<evidence type="ECO:0000256" key="5">
    <source>
        <dbReference type="ARBA" id="ARBA00023187"/>
    </source>
</evidence>
<dbReference type="PANTHER" id="PTHR12718">
    <property type="entry name" value="CELL CYCLE CONTROL PROTEIN CWF15"/>
    <property type="match status" value="1"/>
</dbReference>
<dbReference type="GO" id="GO:0071013">
    <property type="term" value="C:catalytic step 2 spliceosome"/>
    <property type="evidence" value="ECO:0007669"/>
    <property type="project" value="TreeGrafter"/>
</dbReference>
<keyword evidence="4" id="KW-0747">Spliceosome</keyword>
<evidence type="ECO:0000256" key="8">
    <source>
        <dbReference type="SAM" id="Coils"/>
    </source>
</evidence>
<organism evidence="10 11">
    <name type="scientific">Microtus ochrogaster</name>
    <name type="common">Prairie vole</name>
    <dbReference type="NCBI Taxonomy" id="79684"/>
    <lineage>
        <taxon>Eukaryota</taxon>
        <taxon>Metazoa</taxon>
        <taxon>Chordata</taxon>
        <taxon>Craniata</taxon>
        <taxon>Vertebrata</taxon>
        <taxon>Euteleostomi</taxon>
        <taxon>Mammalia</taxon>
        <taxon>Eutheria</taxon>
        <taxon>Euarchontoglires</taxon>
        <taxon>Glires</taxon>
        <taxon>Rodentia</taxon>
        <taxon>Myomorpha</taxon>
        <taxon>Muroidea</taxon>
        <taxon>Cricetidae</taxon>
        <taxon>Arvicolinae</taxon>
        <taxon>Microtus</taxon>
    </lineage>
</organism>
<feature type="compositionally biased region" description="Acidic residues" evidence="9">
    <location>
        <begin position="85"/>
        <end position="107"/>
    </location>
</feature>
<evidence type="ECO:0000256" key="1">
    <source>
        <dbReference type="ARBA" id="ARBA00006644"/>
    </source>
</evidence>
<feature type="coiled-coil region" evidence="8">
    <location>
        <begin position="107"/>
        <end position="140"/>
    </location>
</feature>
<evidence type="ECO:0000256" key="7">
    <source>
        <dbReference type="ARBA" id="ARBA00046844"/>
    </source>
</evidence>
<keyword evidence="8" id="KW-0175">Coiled coil</keyword>
<dbReference type="InterPro" id="IPR006973">
    <property type="entry name" value="Cwf_Cwc_15"/>
</dbReference>
<dbReference type="GO" id="GO:0003723">
    <property type="term" value="F:RNA binding"/>
    <property type="evidence" value="ECO:0007669"/>
    <property type="project" value="TreeGrafter"/>
</dbReference>
<evidence type="ECO:0000256" key="9">
    <source>
        <dbReference type="SAM" id="MobiDB-lite"/>
    </source>
</evidence>